<evidence type="ECO:0000256" key="2">
    <source>
        <dbReference type="ARBA" id="ARBA00009543"/>
    </source>
</evidence>
<organism evidence="9 10">
    <name type="scientific">Anaeramoeba ignava</name>
    <name type="common">Anaerobic marine amoeba</name>
    <dbReference type="NCBI Taxonomy" id="1746090"/>
    <lineage>
        <taxon>Eukaryota</taxon>
        <taxon>Metamonada</taxon>
        <taxon>Anaeramoebidae</taxon>
        <taxon>Anaeramoeba</taxon>
    </lineage>
</organism>
<evidence type="ECO:0000256" key="4">
    <source>
        <dbReference type="ARBA" id="ARBA00023125"/>
    </source>
</evidence>
<feature type="region of interest" description="Disordered" evidence="7">
    <location>
        <begin position="111"/>
        <end position="152"/>
    </location>
</feature>
<feature type="domain" description="TFIIF beta subunit HTH" evidence="8">
    <location>
        <begin position="153"/>
        <end position="216"/>
    </location>
</feature>
<dbReference type="PANTHER" id="PTHR10445">
    <property type="entry name" value="GENERAL TRANSCRIPTION FACTOR IIF SUBUNIT 2"/>
    <property type="match status" value="1"/>
</dbReference>
<accession>A0A9Q0LH54</accession>
<dbReference type="SUPFAM" id="SSF46785">
    <property type="entry name" value="Winged helix' DNA-binding domain"/>
    <property type="match status" value="1"/>
</dbReference>
<dbReference type="Gene3D" id="1.10.10.10">
    <property type="entry name" value="Winged helix-like DNA-binding domain superfamily/Winged helix DNA-binding domain"/>
    <property type="match status" value="1"/>
</dbReference>
<dbReference type="PANTHER" id="PTHR10445:SF0">
    <property type="entry name" value="GENERAL TRANSCRIPTION FACTOR IIF SUBUNIT 2"/>
    <property type="match status" value="1"/>
</dbReference>
<dbReference type="OMA" id="TITINHM"/>
<keyword evidence="4" id="KW-0238">DNA-binding</keyword>
<keyword evidence="6" id="KW-0539">Nucleus</keyword>
<evidence type="ECO:0000256" key="5">
    <source>
        <dbReference type="ARBA" id="ARBA00023163"/>
    </source>
</evidence>
<keyword evidence="5" id="KW-0804">Transcription</keyword>
<evidence type="ECO:0000256" key="7">
    <source>
        <dbReference type="SAM" id="MobiDB-lite"/>
    </source>
</evidence>
<reference evidence="9" key="1">
    <citation type="submission" date="2022-10" db="EMBL/GenBank/DDBJ databases">
        <title>Novel sulphate-reducing endosymbionts in the free-living metamonad Anaeramoeba.</title>
        <authorList>
            <person name="Jerlstrom-Hultqvist J."/>
            <person name="Cepicka I."/>
            <person name="Gallot-Lavallee L."/>
            <person name="Salas-Leiva D."/>
            <person name="Curtis B.A."/>
            <person name="Zahonova K."/>
            <person name="Pipaliya S."/>
            <person name="Dacks J."/>
            <person name="Roger A.J."/>
        </authorList>
    </citation>
    <scope>NUCLEOTIDE SEQUENCE</scope>
    <source>
        <strain evidence="9">BMAN</strain>
    </source>
</reference>
<dbReference type="InterPro" id="IPR040450">
    <property type="entry name" value="TFIIF_beta_HTH"/>
</dbReference>
<comment type="caution">
    <text evidence="9">The sequence shown here is derived from an EMBL/GenBank/DDBJ whole genome shotgun (WGS) entry which is preliminary data.</text>
</comment>
<dbReference type="EMBL" id="JAPDFW010000080">
    <property type="protein sequence ID" value="KAJ5072727.1"/>
    <property type="molecule type" value="Genomic_DNA"/>
</dbReference>
<comment type="similarity">
    <text evidence="2">Belongs to the TFIIF beta subunit family.</text>
</comment>
<dbReference type="Pfam" id="PF02270">
    <property type="entry name" value="TFIIF_beta"/>
    <property type="match status" value="1"/>
</dbReference>
<keyword evidence="10" id="KW-1185">Reference proteome</keyword>
<evidence type="ECO:0000259" key="8">
    <source>
        <dbReference type="Pfam" id="PF02270"/>
    </source>
</evidence>
<dbReference type="AlphaFoldDB" id="A0A9Q0LH54"/>
<evidence type="ECO:0000256" key="3">
    <source>
        <dbReference type="ARBA" id="ARBA00023015"/>
    </source>
</evidence>
<evidence type="ECO:0000313" key="10">
    <source>
        <dbReference type="Proteomes" id="UP001149090"/>
    </source>
</evidence>
<dbReference type="InterPro" id="IPR036388">
    <property type="entry name" value="WH-like_DNA-bd_sf"/>
</dbReference>
<dbReference type="InterPro" id="IPR036390">
    <property type="entry name" value="WH_DNA-bd_sf"/>
</dbReference>
<name>A0A9Q0LH54_ANAIG</name>
<comment type="subcellular location">
    <subcellularLocation>
        <location evidence="1">Nucleus</location>
    </subcellularLocation>
</comment>
<sequence length="218" mass="25932">MEFKIAEKSQIDNKILLVKIPNSIRSEIEKNPNAVIGSIQYNKNLSEFSLILESQEKQEKTKYEIKMEQDIVRDGYIVAENTKTKEFSFVGSVRNKGSLSVGNLKKFQQIQRQKNKIQEPRRAISEFDPETEKPVMPQKKSQDKTKKQNRRFRMKEEDLRQELFDCFKQKEFWALDEINSKVNQPEDFLKKVLGEIAYYHKKGDFKHNWELKPEFKHI</sequence>
<evidence type="ECO:0000313" key="9">
    <source>
        <dbReference type="EMBL" id="KAJ5072727.1"/>
    </source>
</evidence>
<dbReference type="GO" id="GO:0003677">
    <property type="term" value="F:DNA binding"/>
    <property type="evidence" value="ECO:0007669"/>
    <property type="project" value="UniProtKB-KW"/>
</dbReference>
<feature type="compositionally biased region" description="Basic and acidic residues" evidence="7">
    <location>
        <begin position="116"/>
        <end position="133"/>
    </location>
</feature>
<proteinExistence type="inferred from homology"/>
<evidence type="ECO:0000256" key="1">
    <source>
        <dbReference type="ARBA" id="ARBA00004123"/>
    </source>
</evidence>
<protein>
    <submittedName>
        <fullName evidence="9">General transcription factor iif subunit 2</fullName>
    </submittedName>
</protein>
<dbReference type="InterPro" id="IPR003196">
    <property type="entry name" value="TFIIF_beta"/>
</dbReference>
<dbReference type="OrthoDB" id="26094at2759"/>
<dbReference type="Proteomes" id="UP001149090">
    <property type="component" value="Unassembled WGS sequence"/>
</dbReference>
<gene>
    <name evidence="9" type="ORF">M0811_09424</name>
</gene>
<dbReference type="GO" id="GO:0005674">
    <property type="term" value="C:transcription factor TFIIF complex"/>
    <property type="evidence" value="ECO:0007669"/>
    <property type="project" value="InterPro"/>
</dbReference>
<dbReference type="GO" id="GO:0006367">
    <property type="term" value="P:transcription initiation at RNA polymerase II promoter"/>
    <property type="evidence" value="ECO:0007669"/>
    <property type="project" value="InterPro"/>
</dbReference>
<evidence type="ECO:0000256" key="6">
    <source>
        <dbReference type="ARBA" id="ARBA00023242"/>
    </source>
</evidence>
<dbReference type="FunFam" id="1.10.10.10:FF:000035">
    <property type="entry name" value="General transcription factor IIF subunit 2"/>
    <property type="match status" value="1"/>
</dbReference>
<keyword evidence="3" id="KW-0805">Transcription regulation</keyword>